<proteinExistence type="predicted"/>
<name>A0A2X0MJS6_9BASI</name>
<dbReference type="SUPFAM" id="SSF56112">
    <property type="entry name" value="Protein kinase-like (PK-like)"/>
    <property type="match status" value="1"/>
</dbReference>
<sequence length="688" mass="76087">MCIRDVIDRPRHGRYQIPSPSSSVSNSTPPTMCDLDPVVAALEGGTDDMEEYALFKGDIVPHLLLRSAPELVEQVFGIDHPAFDEISQRARQSGGQVQSGQAQDIQAELRKRFQEAHDGSQNPRIEPSTSQLAWMQEVARLAQTDPTHGIQFKLAVATAERPARLYIHDTIRRCFDSSPESDKEAKEWTPFLTCCKVETSSKRLLWNRVLVPCAFDASPQRSQFPGGPGAFAPELVKVVLDLTEHVLSQPTRLFAPGLAVSDRKAYLVVLDQETCRVATISDCWGQGFGELAAVLSILLDLDFYSAGFCPCFDYTCHPTSGIAPASLLMSGFGSSVGRTVTFEDKEPIELLSCAKVEGGHRFSGRCTTLFQLTRPILSATATAPEVSTLSPSFVLKVQLVGPDFVRVESNVLRNINAACDKGALLPAVFDHLATLKTSASLSLDSSLPVDDEDQSPAASMPASKKRRRNKTWRTPLHTPIRRSLELLILRNPSPLPQPLFRRHRGKQELPLAKFFPVFDQLLTVLTTLHRLGFHHRDLSLGNILHFEAHLVLIDWDGGVVANPGASFAIAAQEDGRLRVTVEGAPRQALLCNVVGLDCNHRAPEYRLAYAFESAVYCLFHALVYCIKPEDAAWDYFFRYPAARPGARPRYSEDREAQLVDRRASLWSEGGRQRREAAVQGAFDQHASP</sequence>
<dbReference type="EMBL" id="FQNC01000082">
    <property type="protein sequence ID" value="SGZ17316.1"/>
    <property type="molecule type" value="Genomic_DNA"/>
</dbReference>
<reference evidence="2 3" key="1">
    <citation type="submission" date="2016-11" db="EMBL/GenBank/DDBJ databases">
        <authorList>
            <person name="Jaros S."/>
            <person name="Januszkiewicz K."/>
            <person name="Wedrychowicz H."/>
        </authorList>
    </citation>
    <scope>NUCLEOTIDE SEQUENCE [LARGE SCALE GENOMIC DNA]</scope>
</reference>
<feature type="region of interest" description="Disordered" evidence="1">
    <location>
        <begin position="669"/>
        <end position="688"/>
    </location>
</feature>
<organism evidence="2 3">
    <name type="scientific">Microbotryum silenes-dioicae</name>
    <dbReference type="NCBI Taxonomy" id="796604"/>
    <lineage>
        <taxon>Eukaryota</taxon>
        <taxon>Fungi</taxon>
        <taxon>Dikarya</taxon>
        <taxon>Basidiomycota</taxon>
        <taxon>Pucciniomycotina</taxon>
        <taxon>Microbotryomycetes</taxon>
        <taxon>Microbotryales</taxon>
        <taxon>Microbotryaceae</taxon>
        <taxon>Microbotryum</taxon>
    </lineage>
</organism>
<dbReference type="Proteomes" id="UP000249464">
    <property type="component" value="Unassembled WGS sequence"/>
</dbReference>
<dbReference type="InterPro" id="IPR011009">
    <property type="entry name" value="Kinase-like_dom_sf"/>
</dbReference>
<dbReference type="AlphaFoldDB" id="A0A2X0MJS6"/>
<feature type="region of interest" description="Disordered" evidence="1">
    <location>
        <begin position="11"/>
        <end position="31"/>
    </location>
</feature>
<evidence type="ECO:0000313" key="2">
    <source>
        <dbReference type="EMBL" id="SGZ17316.1"/>
    </source>
</evidence>
<accession>A0A2X0MJS6</accession>
<keyword evidence="3" id="KW-1185">Reference proteome</keyword>
<evidence type="ECO:0000313" key="3">
    <source>
        <dbReference type="Proteomes" id="UP000249464"/>
    </source>
</evidence>
<feature type="region of interest" description="Disordered" evidence="1">
    <location>
        <begin position="444"/>
        <end position="470"/>
    </location>
</feature>
<evidence type="ECO:0000256" key="1">
    <source>
        <dbReference type="SAM" id="MobiDB-lite"/>
    </source>
</evidence>
<protein>
    <submittedName>
        <fullName evidence="2">BQ5605_C020g09112 protein</fullName>
    </submittedName>
</protein>
<feature type="compositionally biased region" description="Low complexity" evidence="1">
    <location>
        <begin position="18"/>
        <end position="30"/>
    </location>
</feature>
<gene>
    <name evidence="2" type="primary">BQ5605_C020g09112</name>
    <name evidence="2" type="ORF">BQ5605_C020G09112</name>
</gene>
<dbReference type="Gene3D" id="1.10.510.10">
    <property type="entry name" value="Transferase(Phosphotransferase) domain 1"/>
    <property type="match status" value="1"/>
</dbReference>